<evidence type="ECO:0000256" key="1">
    <source>
        <dbReference type="SAM" id="SignalP"/>
    </source>
</evidence>
<feature type="chain" id="PRO_5046088956" evidence="1">
    <location>
        <begin position="19"/>
        <end position="320"/>
    </location>
</feature>
<evidence type="ECO:0000313" key="3">
    <source>
        <dbReference type="Proteomes" id="UP001517367"/>
    </source>
</evidence>
<dbReference type="Proteomes" id="UP001517367">
    <property type="component" value="Unassembled WGS sequence"/>
</dbReference>
<dbReference type="EMBL" id="SRMP02000012">
    <property type="protein sequence ID" value="MFN0291580.1"/>
    <property type="molecule type" value="Genomic_DNA"/>
</dbReference>
<dbReference type="PANTHER" id="PTHR11102">
    <property type="entry name" value="SEL-1-LIKE PROTEIN"/>
    <property type="match status" value="1"/>
</dbReference>
<dbReference type="RefSeq" id="WP_138728177.1">
    <property type="nucleotide sequence ID" value="NZ_SRMP02000012.1"/>
</dbReference>
<dbReference type="InterPro" id="IPR006597">
    <property type="entry name" value="Sel1-like"/>
</dbReference>
<dbReference type="SUPFAM" id="SSF81901">
    <property type="entry name" value="HCP-like"/>
    <property type="match status" value="1"/>
</dbReference>
<organism evidence="2 3">
    <name type="scientific">Pedobacter helvus</name>
    <dbReference type="NCBI Taxonomy" id="2563444"/>
    <lineage>
        <taxon>Bacteria</taxon>
        <taxon>Pseudomonadati</taxon>
        <taxon>Bacteroidota</taxon>
        <taxon>Sphingobacteriia</taxon>
        <taxon>Sphingobacteriales</taxon>
        <taxon>Sphingobacteriaceae</taxon>
        <taxon>Pedobacter</taxon>
    </lineage>
</organism>
<dbReference type="InterPro" id="IPR050767">
    <property type="entry name" value="Sel1_AlgK"/>
</dbReference>
<dbReference type="Pfam" id="PF08238">
    <property type="entry name" value="Sel1"/>
    <property type="match status" value="4"/>
</dbReference>
<name>A0ABW9JI51_9SPHI</name>
<protein>
    <submittedName>
        <fullName evidence="2">Tetratricopeptide repeat protein</fullName>
    </submittedName>
</protein>
<proteinExistence type="predicted"/>
<comment type="caution">
    <text evidence="2">The sequence shown here is derived from an EMBL/GenBank/DDBJ whole genome shotgun (WGS) entry which is preliminary data.</text>
</comment>
<accession>A0ABW9JI51</accession>
<evidence type="ECO:0000313" key="2">
    <source>
        <dbReference type="EMBL" id="MFN0291580.1"/>
    </source>
</evidence>
<keyword evidence="3" id="KW-1185">Reference proteome</keyword>
<sequence length="320" mass="36361">MRKIILLFLLFISKPALAQNAAAKLKFEEAETAFNNGNYTSALSKLDEVDQLAGIMSKSLYLRIATQQKLFDEADLYDNHEQKKLLASLQKNGSAYLKAMQNEELDDKYREVNAIHESLKYYPSKEAIAQMQQQIKNWENMPEYAAAIKSAKDRTGFDLLKEAVNKGNVMAMMLIGRLYSTNLGFFDVKQDHVMAMNWYKKAADLGFAPAQYEVGNCYYFGNGVEKNYVEALKWYHLAANKGNAQAMKRIADCYFMALGMERDVRTAYNWFLKSANNGESEAMLQLARFYQNGIVVPINAQKSGIWKERAENTTAKGSNK</sequence>
<dbReference type="Gene3D" id="1.25.40.10">
    <property type="entry name" value="Tetratricopeptide repeat domain"/>
    <property type="match status" value="1"/>
</dbReference>
<dbReference type="InterPro" id="IPR011990">
    <property type="entry name" value="TPR-like_helical_dom_sf"/>
</dbReference>
<reference evidence="2 3" key="1">
    <citation type="submission" date="2024-12" db="EMBL/GenBank/DDBJ databases">
        <authorList>
            <person name="Hu S."/>
        </authorList>
    </citation>
    <scope>NUCLEOTIDE SEQUENCE [LARGE SCALE GENOMIC DNA]</scope>
    <source>
        <strain evidence="2 3">P-25</strain>
    </source>
</reference>
<keyword evidence="1" id="KW-0732">Signal</keyword>
<gene>
    <name evidence="2" type="ORF">E5L68_009245</name>
</gene>
<dbReference type="PANTHER" id="PTHR11102:SF160">
    <property type="entry name" value="ERAD-ASSOCIATED E3 UBIQUITIN-PROTEIN LIGASE COMPONENT HRD3"/>
    <property type="match status" value="1"/>
</dbReference>
<feature type="signal peptide" evidence="1">
    <location>
        <begin position="1"/>
        <end position="18"/>
    </location>
</feature>
<dbReference type="SMART" id="SM00671">
    <property type="entry name" value="SEL1"/>
    <property type="match status" value="4"/>
</dbReference>